<dbReference type="Pfam" id="PF00534">
    <property type="entry name" value="Glycos_transf_1"/>
    <property type="match status" value="1"/>
</dbReference>
<accession>A0AA37TIA2</accession>
<keyword evidence="4" id="KW-1185">Reference proteome</keyword>
<sequence>MSEQLHVAIDARPALGAAGGVAEITRGLINHLHHLPADQFRFSLIVDSDARDDLRAIMSDHCKLLPLNTSALPIRERAFRLAGTSLAQRIFKFQDESANLRINLHDATGLLREAGVEVVHALSQFALDSDLPLLYHPHDLQHLHLPQFFSDGDLEQREVIYQYFCSLAAVVPVASRWIAEDLQRQYRVPAEKLAVIPFAPPAADRTPPTPAEVRALCDRFQVQPGGFLIYPAAGWEHKNHVGLVEAAAILRAQGIEPPLMIFTGALVPFSLRVLERAAALNVTDRFRWAGYIAQRDLILLYHLARGAVVPTKFEAASAPIWEAFATGCPVACSNVTSLPSQTDGGALLFDPNNSDDIAGAIFKLWSEAPLRDQLAARGREVVAQHTWESVARRFGVLYRKAAGRPLSAADEALIATGPAV</sequence>
<dbReference type="GO" id="GO:0016757">
    <property type="term" value="F:glycosyltransferase activity"/>
    <property type="evidence" value="ECO:0007669"/>
    <property type="project" value="InterPro"/>
</dbReference>
<dbReference type="PANTHER" id="PTHR46401:SF8">
    <property type="entry name" value="BLL6006 PROTEIN"/>
    <property type="match status" value="1"/>
</dbReference>
<evidence type="ECO:0000259" key="2">
    <source>
        <dbReference type="Pfam" id="PF13439"/>
    </source>
</evidence>
<dbReference type="Pfam" id="PF13439">
    <property type="entry name" value="Glyco_transf_4"/>
    <property type="match status" value="1"/>
</dbReference>
<evidence type="ECO:0008006" key="5">
    <source>
        <dbReference type="Google" id="ProtNLM"/>
    </source>
</evidence>
<evidence type="ECO:0000313" key="4">
    <source>
        <dbReference type="Proteomes" id="UP001157440"/>
    </source>
</evidence>
<gene>
    <name evidence="3" type="ORF">GCM10007890_63010</name>
</gene>
<evidence type="ECO:0000313" key="3">
    <source>
        <dbReference type="EMBL" id="GLS74286.1"/>
    </source>
</evidence>
<dbReference type="InterPro" id="IPR028098">
    <property type="entry name" value="Glyco_trans_4-like_N"/>
</dbReference>
<dbReference type="RefSeq" id="WP_238198953.1">
    <property type="nucleotide sequence ID" value="NZ_BPQZ01000029.1"/>
</dbReference>
<comment type="caution">
    <text evidence="3">The sequence shown here is derived from an EMBL/GenBank/DDBJ whole genome shotgun (WGS) entry which is preliminary data.</text>
</comment>
<organism evidence="3 4">
    <name type="scientific">Methylobacterium tardum</name>
    <dbReference type="NCBI Taxonomy" id="374432"/>
    <lineage>
        <taxon>Bacteria</taxon>
        <taxon>Pseudomonadati</taxon>
        <taxon>Pseudomonadota</taxon>
        <taxon>Alphaproteobacteria</taxon>
        <taxon>Hyphomicrobiales</taxon>
        <taxon>Methylobacteriaceae</taxon>
        <taxon>Methylobacterium</taxon>
    </lineage>
</organism>
<dbReference type="SUPFAM" id="SSF53756">
    <property type="entry name" value="UDP-Glycosyltransferase/glycogen phosphorylase"/>
    <property type="match status" value="1"/>
</dbReference>
<reference evidence="4" key="1">
    <citation type="journal article" date="2019" name="Int. J. Syst. Evol. Microbiol.">
        <title>The Global Catalogue of Microorganisms (GCM) 10K type strain sequencing project: providing services to taxonomists for standard genome sequencing and annotation.</title>
        <authorList>
            <consortium name="The Broad Institute Genomics Platform"/>
            <consortium name="The Broad Institute Genome Sequencing Center for Infectious Disease"/>
            <person name="Wu L."/>
            <person name="Ma J."/>
        </authorList>
    </citation>
    <scope>NUCLEOTIDE SEQUENCE [LARGE SCALE GENOMIC DNA]</scope>
    <source>
        <strain evidence="4">NBRC 103632</strain>
    </source>
</reference>
<evidence type="ECO:0000259" key="1">
    <source>
        <dbReference type="Pfam" id="PF00534"/>
    </source>
</evidence>
<name>A0AA37TIA2_9HYPH</name>
<feature type="domain" description="Glycosyl transferase family 1" evidence="1">
    <location>
        <begin position="228"/>
        <end position="380"/>
    </location>
</feature>
<dbReference type="InterPro" id="IPR001296">
    <property type="entry name" value="Glyco_trans_1"/>
</dbReference>
<dbReference type="AlphaFoldDB" id="A0AA37TIA2"/>
<dbReference type="PANTHER" id="PTHR46401">
    <property type="entry name" value="GLYCOSYLTRANSFERASE WBBK-RELATED"/>
    <property type="match status" value="1"/>
</dbReference>
<protein>
    <recommendedName>
        <fullName evidence="5">Glycosyl transferase family 1</fullName>
    </recommendedName>
</protein>
<dbReference type="Gene3D" id="3.40.50.2000">
    <property type="entry name" value="Glycogen Phosphorylase B"/>
    <property type="match status" value="2"/>
</dbReference>
<dbReference type="Proteomes" id="UP001157440">
    <property type="component" value="Unassembled WGS sequence"/>
</dbReference>
<proteinExistence type="predicted"/>
<dbReference type="CDD" id="cd03809">
    <property type="entry name" value="GT4_MtfB-like"/>
    <property type="match status" value="1"/>
</dbReference>
<feature type="domain" description="Glycosyltransferase subfamily 4-like N-terminal" evidence="2">
    <location>
        <begin position="87"/>
        <end position="197"/>
    </location>
</feature>
<dbReference type="EMBL" id="BSPL01000034">
    <property type="protein sequence ID" value="GLS74286.1"/>
    <property type="molecule type" value="Genomic_DNA"/>
</dbReference>